<dbReference type="RefSeq" id="WP_167313821.1">
    <property type="nucleotide sequence ID" value="NZ_CP050266.1"/>
</dbReference>
<dbReference type="InterPro" id="IPR000836">
    <property type="entry name" value="PRTase_dom"/>
</dbReference>
<dbReference type="Gene3D" id="3.40.50.2020">
    <property type="match status" value="1"/>
</dbReference>
<gene>
    <name evidence="3" type="ORF">HBA18_00545</name>
</gene>
<sequence length="238" mass="26757">MIPAIHPPRLASIWQSIRGKSLPHQCPVCRLSLPADHTLCCDACWDKHHQAYGCQCCGLPVLTPQTHCGQCLSHPPAWHTLTAISAYLDPLPDLVHRFKYQGDFELALPFATLLSEKIDTPAPVLLPVPLHWRRRIQRGFNQSAHLAWALQQRLGSRVVTHYLRRTRHTSPQQGLDRSARLKNLRGAFRLHGALPAEHVALVDDVVTTGETVSQLCRLLRRAGAKRVDIYCIARTKLP</sequence>
<dbReference type="PANTHER" id="PTHR47505:SF1">
    <property type="entry name" value="DNA UTILIZATION PROTEIN YHGH"/>
    <property type="match status" value="1"/>
</dbReference>
<feature type="domain" description="Phosphoribosyltransferase" evidence="2">
    <location>
        <begin position="183"/>
        <end position="234"/>
    </location>
</feature>
<dbReference type="EMBL" id="CP050266">
    <property type="protein sequence ID" value="QIR04996.1"/>
    <property type="molecule type" value="Genomic_DNA"/>
</dbReference>
<dbReference type="Proteomes" id="UP000501408">
    <property type="component" value="Chromosome 1"/>
</dbReference>
<dbReference type="InterPro" id="IPR051910">
    <property type="entry name" value="ComF/GntX_DNA_util-trans"/>
</dbReference>
<keyword evidence="4" id="KW-1185">Reference proteome</keyword>
<reference evidence="3 4" key="1">
    <citation type="submission" date="2020-03" db="EMBL/GenBank/DDBJ databases">
        <title>Genome mining reveals the biosynthetic pathways of PHA and ectoines of the halophilic strain Salinivibrio costicola M318 isolated from fermented shrimp paste.</title>
        <authorList>
            <person name="Doan T.V."/>
            <person name="Tran L.T."/>
            <person name="Trieu T.A."/>
            <person name="Nguyen Q.V."/>
            <person name="Quach T.N."/>
            <person name="Phi T.Q."/>
            <person name="Kumar S."/>
        </authorList>
    </citation>
    <scope>NUCLEOTIDE SEQUENCE [LARGE SCALE GENOMIC DNA]</scope>
    <source>
        <strain evidence="3 4">M318</strain>
    </source>
</reference>
<dbReference type="InterPro" id="IPR029057">
    <property type="entry name" value="PRTase-like"/>
</dbReference>
<dbReference type="Pfam" id="PF00156">
    <property type="entry name" value="Pribosyltran"/>
    <property type="match status" value="1"/>
</dbReference>
<dbReference type="CDD" id="cd06223">
    <property type="entry name" value="PRTases_typeI"/>
    <property type="match status" value="1"/>
</dbReference>
<evidence type="ECO:0000313" key="3">
    <source>
        <dbReference type="EMBL" id="QIR04996.1"/>
    </source>
</evidence>
<evidence type="ECO:0000259" key="2">
    <source>
        <dbReference type="Pfam" id="PF00156"/>
    </source>
</evidence>
<organism evidence="3 4">
    <name type="scientific">Salinivibrio costicola</name>
    <name type="common">Vibrio costicola</name>
    <dbReference type="NCBI Taxonomy" id="51367"/>
    <lineage>
        <taxon>Bacteria</taxon>
        <taxon>Pseudomonadati</taxon>
        <taxon>Pseudomonadota</taxon>
        <taxon>Gammaproteobacteria</taxon>
        <taxon>Vibrionales</taxon>
        <taxon>Vibrionaceae</taxon>
        <taxon>Salinivibrio</taxon>
    </lineage>
</organism>
<proteinExistence type="inferred from homology"/>
<comment type="similarity">
    <text evidence="1">Belongs to the ComF/GntX family.</text>
</comment>
<accession>A0ABX6K442</accession>
<protein>
    <submittedName>
        <fullName evidence="3">ComF family protein</fullName>
    </submittedName>
</protein>
<dbReference type="PANTHER" id="PTHR47505">
    <property type="entry name" value="DNA UTILIZATION PROTEIN YHGH"/>
    <property type="match status" value="1"/>
</dbReference>
<evidence type="ECO:0000256" key="1">
    <source>
        <dbReference type="ARBA" id="ARBA00008007"/>
    </source>
</evidence>
<evidence type="ECO:0000313" key="4">
    <source>
        <dbReference type="Proteomes" id="UP000501408"/>
    </source>
</evidence>
<dbReference type="SUPFAM" id="SSF53271">
    <property type="entry name" value="PRTase-like"/>
    <property type="match status" value="1"/>
</dbReference>
<name>A0ABX6K442_SALCS</name>